<dbReference type="OrthoDB" id="3827543at2759"/>
<keyword evidence="2" id="KW-1185">Reference proteome</keyword>
<accession>A0A4U0XC53</accession>
<protein>
    <submittedName>
        <fullName evidence="1">Uncharacterized protein</fullName>
    </submittedName>
</protein>
<dbReference type="EMBL" id="NAJQ01000230">
    <property type="protein sequence ID" value="TKA74320.1"/>
    <property type="molecule type" value="Genomic_DNA"/>
</dbReference>
<comment type="caution">
    <text evidence="1">The sequence shown here is derived from an EMBL/GenBank/DDBJ whole genome shotgun (WGS) entry which is preliminary data.</text>
</comment>
<evidence type="ECO:0000313" key="2">
    <source>
        <dbReference type="Proteomes" id="UP000309340"/>
    </source>
</evidence>
<dbReference type="AlphaFoldDB" id="A0A4U0XC53"/>
<evidence type="ECO:0000313" key="1">
    <source>
        <dbReference type="EMBL" id="TKA74320.1"/>
    </source>
</evidence>
<dbReference type="Proteomes" id="UP000309340">
    <property type="component" value="Unassembled WGS sequence"/>
</dbReference>
<gene>
    <name evidence="1" type="ORF">B0A55_07185</name>
</gene>
<sequence>MFGIHLHRLRVRMSWDLISGCKCKAWLEPPDHTDGLQRQHQVLLSYAESSGVDRRNVSADAKLVGMPLTTFLRMCEDLCHEVEIRRRWEESLSQQSELMGSDGTRVFPSKEALSDTRALDPRPQRRWWYKRKKDGEKRNQLRAALVTLSEVQLKSLVLGVVAEMEGRIPRLAWAGEGTLSTERAKSDSTEELLRHKDLEKWVGAGL</sequence>
<name>A0A4U0XC53_9PEZI</name>
<organism evidence="1 2">
    <name type="scientific">Friedmanniomyces simplex</name>
    <dbReference type="NCBI Taxonomy" id="329884"/>
    <lineage>
        <taxon>Eukaryota</taxon>
        <taxon>Fungi</taxon>
        <taxon>Dikarya</taxon>
        <taxon>Ascomycota</taxon>
        <taxon>Pezizomycotina</taxon>
        <taxon>Dothideomycetes</taxon>
        <taxon>Dothideomycetidae</taxon>
        <taxon>Mycosphaerellales</taxon>
        <taxon>Teratosphaeriaceae</taxon>
        <taxon>Friedmanniomyces</taxon>
    </lineage>
</organism>
<proteinExistence type="predicted"/>
<reference evidence="1 2" key="1">
    <citation type="submission" date="2017-03" db="EMBL/GenBank/DDBJ databases">
        <title>Genomes of endolithic fungi from Antarctica.</title>
        <authorList>
            <person name="Coleine C."/>
            <person name="Masonjones S."/>
            <person name="Stajich J.E."/>
        </authorList>
    </citation>
    <scope>NUCLEOTIDE SEQUENCE [LARGE SCALE GENOMIC DNA]</scope>
    <source>
        <strain evidence="1 2">CCFEE 5184</strain>
    </source>
</reference>